<feature type="region of interest" description="Disordered" evidence="5">
    <location>
        <begin position="564"/>
        <end position="632"/>
    </location>
</feature>
<keyword evidence="3" id="KW-0508">mRNA splicing</keyword>
<protein>
    <recommendedName>
        <fullName evidence="6">G-patch domain-containing protein</fullName>
    </recommendedName>
</protein>
<dbReference type="GO" id="GO:0006397">
    <property type="term" value="P:mRNA processing"/>
    <property type="evidence" value="ECO:0007669"/>
    <property type="project" value="UniProtKB-KW"/>
</dbReference>
<feature type="region of interest" description="Disordered" evidence="5">
    <location>
        <begin position="1"/>
        <end position="20"/>
    </location>
</feature>
<evidence type="ECO:0000313" key="8">
    <source>
        <dbReference type="Proteomes" id="UP001378592"/>
    </source>
</evidence>
<evidence type="ECO:0000256" key="4">
    <source>
        <dbReference type="ARBA" id="ARBA00023242"/>
    </source>
</evidence>
<feature type="compositionally biased region" description="Low complexity" evidence="5">
    <location>
        <begin position="227"/>
        <end position="244"/>
    </location>
</feature>
<keyword evidence="2" id="KW-0507">mRNA processing</keyword>
<feature type="compositionally biased region" description="Basic and acidic residues" evidence="5">
    <location>
        <begin position="41"/>
        <end position="54"/>
    </location>
</feature>
<feature type="compositionally biased region" description="Basic and acidic residues" evidence="5">
    <location>
        <begin position="85"/>
        <end position="96"/>
    </location>
</feature>
<dbReference type="Proteomes" id="UP001378592">
    <property type="component" value="Unassembled WGS sequence"/>
</dbReference>
<dbReference type="PROSITE" id="PS50174">
    <property type="entry name" value="G_PATCH"/>
    <property type="match status" value="1"/>
</dbReference>
<dbReference type="Pfam" id="PF01585">
    <property type="entry name" value="G-patch"/>
    <property type="match status" value="1"/>
</dbReference>
<accession>A0AAN9Z4M5</accession>
<feature type="compositionally biased region" description="Low complexity" evidence="5">
    <location>
        <begin position="103"/>
        <end position="113"/>
    </location>
</feature>
<dbReference type="PANTHER" id="PTHR23340:SF0">
    <property type="entry name" value="SURP AND G-PATCH DOMAIN-CONTAINING PROTEIN 1 ISOFORM X1"/>
    <property type="match status" value="1"/>
</dbReference>
<feature type="compositionally biased region" description="Basic and acidic residues" evidence="5">
    <location>
        <begin position="847"/>
        <end position="856"/>
    </location>
</feature>
<keyword evidence="8" id="KW-1185">Reference proteome</keyword>
<comment type="subcellular location">
    <subcellularLocation>
        <location evidence="1">Nucleus</location>
    </subcellularLocation>
</comment>
<feature type="compositionally biased region" description="Basic and acidic residues" evidence="5">
    <location>
        <begin position="176"/>
        <end position="198"/>
    </location>
</feature>
<dbReference type="AlphaFoldDB" id="A0AAN9Z4M5"/>
<dbReference type="GO" id="GO:0003723">
    <property type="term" value="F:RNA binding"/>
    <property type="evidence" value="ECO:0007669"/>
    <property type="project" value="InterPro"/>
</dbReference>
<dbReference type="SUPFAM" id="SSF109905">
    <property type="entry name" value="Surp module (SWAP domain)"/>
    <property type="match status" value="1"/>
</dbReference>
<dbReference type="InterPro" id="IPR035967">
    <property type="entry name" value="SWAP/Surp_sf"/>
</dbReference>
<organism evidence="7 8">
    <name type="scientific">Gryllus longicercus</name>
    <dbReference type="NCBI Taxonomy" id="2509291"/>
    <lineage>
        <taxon>Eukaryota</taxon>
        <taxon>Metazoa</taxon>
        <taxon>Ecdysozoa</taxon>
        <taxon>Arthropoda</taxon>
        <taxon>Hexapoda</taxon>
        <taxon>Insecta</taxon>
        <taxon>Pterygota</taxon>
        <taxon>Neoptera</taxon>
        <taxon>Polyneoptera</taxon>
        <taxon>Orthoptera</taxon>
        <taxon>Ensifera</taxon>
        <taxon>Gryllidea</taxon>
        <taxon>Grylloidea</taxon>
        <taxon>Gryllidae</taxon>
        <taxon>Gryllinae</taxon>
        <taxon>Gryllus</taxon>
    </lineage>
</organism>
<feature type="compositionally biased region" description="Basic and acidic residues" evidence="5">
    <location>
        <begin position="575"/>
        <end position="611"/>
    </location>
</feature>
<dbReference type="SMART" id="SM00443">
    <property type="entry name" value="G_patch"/>
    <property type="match status" value="1"/>
</dbReference>
<evidence type="ECO:0000313" key="7">
    <source>
        <dbReference type="EMBL" id="KAK7862859.1"/>
    </source>
</evidence>
<feature type="compositionally biased region" description="Polar residues" evidence="5">
    <location>
        <begin position="162"/>
        <end position="175"/>
    </location>
</feature>
<dbReference type="PANTHER" id="PTHR23340">
    <property type="entry name" value="ARGININE/SERINE RICH SPLICING FACTOR SF4/14"/>
    <property type="match status" value="1"/>
</dbReference>
<dbReference type="GO" id="GO:0005654">
    <property type="term" value="C:nucleoplasm"/>
    <property type="evidence" value="ECO:0007669"/>
    <property type="project" value="TreeGrafter"/>
</dbReference>
<feature type="domain" description="G-patch" evidence="6">
    <location>
        <begin position="802"/>
        <end position="849"/>
    </location>
</feature>
<dbReference type="GO" id="GO:0008380">
    <property type="term" value="P:RNA splicing"/>
    <property type="evidence" value="ECO:0007669"/>
    <property type="project" value="UniProtKB-KW"/>
</dbReference>
<feature type="region of interest" description="Disordered" evidence="5">
    <location>
        <begin position="41"/>
        <end position="198"/>
    </location>
</feature>
<feature type="compositionally biased region" description="Low complexity" evidence="5">
    <location>
        <begin position="261"/>
        <end position="283"/>
    </location>
</feature>
<feature type="compositionally biased region" description="Polar residues" evidence="5">
    <location>
        <begin position="58"/>
        <end position="78"/>
    </location>
</feature>
<feature type="region of interest" description="Disordered" evidence="5">
    <location>
        <begin position="380"/>
        <end position="405"/>
    </location>
</feature>
<feature type="compositionally biased region" description="Basic and acidic residues" evidence="5">
    <location>
        <begin position="120"/>
        <end position="139"/>
    </location>
</feature>
<evidence type="ECO:0000259" key="6">
    <source>
        <dbReference type="PROSITE" id="PS50174"/>
    </source>
</evidence>
<keyword evidence="4" id="KW-0539">Nucleus</keyword>
<feature type="region of interest" description="Disordered" evidence="5">
    <location>
        <begin position="834"/>
        <end position="856"/>
    </location>
</feature>
<feature type="region of interest" description="Disordered" evidence="5">
    <location>
        <begin position="213"/>
        <end position="297"/>
    </location>
</feature>
<sequence length="885" mass="98186">MAYRGITDPFTPKTTRNERFAQMSRQEQLIEQKKREIQAKLEEQKKKEATEALKKFQSAGTTKTSPGSKVNPPSTQSKGGRKSFWKSDQRWKKETSYTDDSSSKSNSVNIFNNDGSFLDQFRKLSGVKDSKIKREEDTPHSLGFDSRPSGSSEGSKRESDTDWGTWNATENQTSVMERENPLTDRRNSHGERDQDKEELLQNSERLGTAHWFQSHTQEESSNWQGQSNSPPSSTVPRPSSPYSPTRATTDPPQTPEKPAIPILNPLPQFQQPPLHPTATLPPLTSAPPPNLLQRPPVQPFISYTAPPPPIHAVQPAQLPPPTVPPPTLAGVQGAPAVVAPSLPASLSVPPPTQVLQHAIPPTAVPPSNPPTLAPQILPPPSLLQQPPIGPPPILPQGLPPPGTLPPTVPSSVLANAAPVIQTAIPPPPIPTAVMSVAHAIPPPCVSLSVPGAAMAGVTVAPGTGVSSAAPLAPDPAGEEATTHLARMVAQCGDDIEEIIKVRNPDDKNLWFLHSKNSTAYIQYRCLVDKFRAEMKKDEKESTDRKEDINNKNIIQDLQSDCRNDSNINEYGSVKQEIKSEPSDEYSYKRDIKREHVDDENSRHSEGKRSGDDSDEGALRRRKRRSRWAPESEKVELAAPAIASVAVGGKPAPAPGPPSHLLTKISRTDPALIQYAIQAFGTKNLSEEDWKKAEDHYKINLLYQDMMRKRQEVEQLQRQGKFKYEYDSDEETDGGTWEHRLRLAEMEATQLWAEELTKKAEGKHHIGDFLPPDELERFMEKYSALKEGREPDLSDYKEFKLKEDNIGFQMLQKLGWSEGQGLGTDGAGIVDPVNKASTRPENQGLGLERPEDVSKGDDEYDAYRKRMMLAYRFRPNPLNNPRRPYY</sequence>
<dbReference type="EMBL" id="JAZDUA010000253">
    <property type="protein sequence ID" value="KAK7862859.1"/>
    <property type="molecule type" value="Genomic_DNA"/>
</dbReference>
<comment type="caution">
    <text evidence="7">The sequence shown here is derived from an EMBL/GenBank/DDBJ whole genome shotgun (WGS) entry which is preliminary data.</text>
</comment>
<evidence type="ECO:0000256" key="1">
    <source>
        <dbReference type="ARBA" id="ARBA00004123"/>
    </source>
</evidence>
<gene>
    <name evidence="7" type="ORF">R5R35_007984</name>
</gene>
<evidence type="ECO:0000256" key="2">
    <source>
        <dbReference type="ARBA" id="ARBA00022664"/>
    </source>
</evidence>
<proteinExistence type="predicted"/>
<feature type="compositionally biased region" description="Polar residues" evidence="5">
    <location>
        <begin position="213"/>
        <end position="226"/>
    </location>
</feature>
<evidence type="ECO:0000256" key="5">
    <source>
        <dbReference type="SAM" id="MobiDB-lite"/>
    </source>
</evidence>
<evidence type="ECO:0000256" key="3">
    <source>
        <dbReference type="ARBA" id="ARBA00023187"/>
    </source>
</evidence>
<reference evidence="7 8" key="1">
    <citation type="submission" date="2024-03" db="EMBL/GenBank/DDBJ databases">
        <title>The genome assembly and annotation of the cricket Gryllus longicercus Weissman &amp; Gray.</title>
        <authorList>
            <person name="Szrajer S."/>
            <person name="Gray D."/>
            <person name="Ylla G."/>
        </authorList>
    </citation>
    <scope>NUCLEOTIDE SEQUENCE [LARGE SCALE GENOMIC DNA]</scope>
    <source>
        <strain evidence="7">DAG 2021-001</strain>
        <tissue evidence="7">Whole body minus gut</tissue>
    </source>
</reference>
<dbReference type="InterPro" id="IPR000467">
    <property type="entry name" value="G_patch_dom"/>
</dbReference>
<dbReference type="Gene3D" id="1.10.10.790">
    <property type="entry name" value="Surp module"/>
    <property type="match status" value="1"/>
</dbReference>
<name>A0AAN9Z4M5_9ORTH</name>
<dbReference type="InterPro" id="IPR040169">
    <property type="entry name" value="SUGP1/2"/>
</dbReference>